<organism evidence="14 15">
    <name type="scientific">Paenibacillus xerothermodurans</name>
    <dbReference type="NCBI Taxonomy" id="1977292"/>
    <lineage>
        <taxon>Bacteria</taxon>
        <taxon>Bacillati</taxon>
        <taxon>Bacillota</taxon>
        <taxon>Bacilli</taxon>
        <taxon>Bacillales</taxon>
        <taxon>Paenibacillaceae</taxon>
        <taxon>Paenibacillus</taxon>
    </lineage>
</organism>
<comment type="subcellular location">
    <subcellularLocation>
        <location evidence="1">Cell membrane</location>
        <topology evidence="1">Multi-pass membrane protein</topology>
    </subcellularLocation>
</comment>
<gene>
    <name evidence="14" type="ORF">CBW46_019475</name>
</gene>
<evidence type="ECO:0000256" key="11">
    <source>
        <dbReference type="SAM" id="Phobius"/>
    </source>
</evidence>
<evidence type="ECO:0000313" key="14">
    <source>
        <dbReference type="EMBL" id="PZE19268.1"/>
    </source>
</evidence>
<evidence type="ECO:0000256" key="6">
    <source>
        <dbReference type="ARBA" id="ARBA00022692"/>
    </source>
</evidence>
<name>A0A2W1NWQ0_PAEXE</name>
<feature type="domain" description="FtsX extracellular" evidence="13">
    <location>
        <begin position="59"/>
        <end position="152"/>
    </location>
</feature>
<comment type="function">
    <text evidence="10">Part of the ABC transporter FtsEX involved in asymmetric cellular division facilitating the initiation of sporulation.</text>
</comment>
<dbReference type="Proteomes" id="UP000214746">
    <property type="component" value="Unassembled WGS sequence"/>
</dbReference>
<reference evidence="14" key="1">
    <citation type="submission" date="2018-06" db="EMBL/GenBank/DDBJ databases">
        <title>Paenibacillus xerothermodurans sp. nov. an extremely dry heat resistant spore forming bacterium isolated from the soil of Cape Canaveral, Florida.</title>
        <authorList>
            <person name="Seuylemezian A."/>
            <person name="Kaur N."/>
            <person name="Patil P."/>
            <person name="Patil P."/>
            <person name="Mayilraj S."/>
            <person name="Vaishampayan P."/>
        </authorList>
    </citation>
    <scope>NUCLEOTIDE SEQUENCE [LARGE SCALE GENOMIC DNA]</scope>
    <source>
        <strain evidence="14">ATCC 27380</strain>
    </source>
</reference>
<evidence type="ECO:0000259" key="12">
    <source>
        <dbReference type="Pfam" id="PF02687"/>
    </source>
</evidence>
<evidence type="ECO:0000259" key="13">
    <source>
        <dbReference type="Pfam" id="PF18075"/>
    </source>
</evidence>
<dbReference type="PANTHER" id="PTHR47755">
    <property type="entry name" value="CELL DIVISION PROTEIN FTSX"/>
    <property type="match status" value="1"/>
</dbReference>
<dbReference type="PANTHER" id="PTHR47755:SF1">
    <property type="entry name" value="CELL DIVISION PROTEIN FTSX"/>
    <property type="match status" value="1"/>
</dbReference>
<feature type="transmembrane region" description="Helical" evidence="11">
    <location>
        <begin position="226"/>
        <end position="252"/>
    </location>
</feature>
<sequence length="305" mass="33982">MRVNTTLRHFREGGKNVVRNGWMSFASISSISISLFVLGIFLLLSLNVNYLAQQIEQQVEIRVYLELNTPQEKISELQGQIASFSQVANVKFVSKEQGLVQLREKMGEGGRQLLEGFDGDNNPLNDSFTVEVTQPREVAAVAQKINEINSTDPVKPIHRVSYGQGTVETMFKVTQIIRNIGLVLVAGLALTAMFLISNTIKLTIVARRREISIMKMVGATNSFIRWPFFIEGALLGVVGSAIPVAILLYGYWQLMHSPQLNLNLMMIKLLPFEQIVFTLSGLLLGIGIMIGIWGSTLSVRKFLRV</sequence>
<dbReference type="OrthoDB" id="9812531at2"/>
<keyword evidence="6 11" id="KW-0812">Transmembrane</keyword>
<dbReference type="PIRSF" id="PIRSF003097">
    <property type="entry name" value="FtsX"/>
    <property type="match status" value="1"/>
</dbReference>
<dbReference type="Gene3D" id="3.30.70.3040">
    <property type="match status" value="1"/>
</dbReference>
<evidence type="ECO:0000256" key="1">
    <source>
        <dbReference type="ARBA" id="ARBA00004651"/>
    </source>
</evidence>
<feature type="transmembrane region" description="Helical" evidence="11">
    <location>
        <begin position="21"/>
        <end position="44"/>
    </location>
</feature>
<keyword evidence="4 10" id="KW-1003">Cell membrane</keyword>
<feature type="transmembrane region" description="Helical" evidence="11">
    <location>
        <begin position="272"/>
        <end position="294"/>
    </location>
</feature>
<comment type="similarity">
    <text evidence="2 10">Belongs to the ABC-4 integral membrane protein family. FtsX subfamily.</text>
</comment>
<keyword evidence="7 11" id="KW-1133">Transmembrane helix</keyword>
<evidence type="ECO:0000256" key="9">
    <source>
        <dbReference type="ARBA" id="ARBA00023306"/>
    </source>
</evidence>
<dbReference type="InterPro" id="IPR040690">
    <property type="entry name" value="FtsX_ECD"/>
</dbReference>
<dbReference type="GO" id="GO:0005886">
    <property type="term" value="C:plasma membrane"/>
    <property type="evidence" value="ECO:0007669"/>
    <property type="project" value="UniProtKB-SubCell"/>
</dbReference>
<comment type="caution">
    <text evidence="14">The sequence shown here is derived from an EMBL/GenBank/DDBJ whole genome shotgun (WGS) entry which is preliminary data.</text>
</comment>
<protein>
    <recommendedName>
        <fullName evidence="3 10">Cell division protein FtsX</fullName>
    </recommendedName>
</protein>
<dbReference type="EMBL" id="NHRJ02000019">
    <property type="protein sequence ID" value="PZE19268.1"/>
    <property type="molecule type" value="Genomic_DNA"/>
</dbReference>
<evidence type="ECO:0000256" key="8">
    <source>
        <dbReference type="ARBA" id="ARBA00023136"/>
    </source>
</evidence>
<evidence type="ECO:0000256" key="3">
    <source>
        <dbReference type="ARBA" id="ARBA00021907"/>
    </source>
</evidence>
<keyword evidence="5 10" id="KW-0132">Cell division</keyword>
<evidence type="ECO:0000256" key="2">
    <source>
        <dbReference type="ARBA" id="ARBA00007379"/>
    </source>
</evidence>
<accession>A0A2W1NWQ0</accession>
<keyword evidence="9 10" id="KW-0131">Cell cycle</keyword>
<evidence type="ECO:0000256" key="5">
    <source>
        <dbReference type="ARBA" id="ARBA00022618"/>
    </source>
</evidence>
<dbReference type="Pfam" id="PF18075">
    <property type="entry name" value="FtsX_ECD"/>
    <property type="match status" value="1"/>
</dbReference>
<feature type="domain" description="ABC3 transporter permease C-terminal" evidence="12">
    <location>
        <begin position="183"/>
        <end position="302"/>
    </location>
</feature>
<evidence type="ECO:0000256" key="7">
    <source>
        <dbReference type="ARBA" id="ARBA00022989"/>
    </source>
</evidence>
<keyword evidence="8 10" id="KW-0472">Membrane</keyword>
<evidence type="ECO:0000313" key="15">
    <source>
        <dbReference type="Proteomes" id="UP000214746"/>
    </source>
</evidence>
<dbReference type="InterPro" id="IPR003838">
    <property type="entry name" value="ABC3_permease_C"/>
</dbReference>
<dbReference type="RefSeq" id="WP_089201629.1">
    <property type="nucleotide sequence ID" value="NZ_NHRJ02000019.1"/>
</dbReference>
<keyword evidence="15" id="KW-1185">Reference proteome</keyword>
<evidence type="ECO:0000256" key="4">
    <source>
        <dbReference type="ARBA" id="ARBA00022475"/>
    </source>
</evidence>
<evidence type="ECO:0000256" key="10">
    <source>
        <dbReference type="PIRNR" id="PIRNR003097"/>
    </source>
</evidence>
<dbReference type="NCBIfam" id="NF038347">
    <property type="entry name" value="FtsX_Gpos"/>
    <property type="match status" value="1"/>
</dbReference>
<dbReference type="GO" id="GO:0051301">
    <property type="term" value="P:cell division"/>
    <property type="evidence" value="ECO:0007669"/>
    <property type="project" value="UniProtKB-KW"/>
</dbReference>
<dbReference type="Pfam" id="PF02687">
    <property type="entry name" value="FtsX"/>
    <property type="match status" value="1"/>
</dbReference>
<feature type="transmembrane region" description="Helical" evidence="11">
    <location>
        <begin position="180"/>
        <end position="205"/>
    </location>
</feature>
<dbReference type="InterPro" id="IPR058204">
    <property type="entry name" value="FtsX_firmicutes-type"/>
</dbReference>
<proteinExistence type="inferred from homology"/>
<dbReference type="InterPro" id="IPR004513">
    <property type="entry name" value="FtsX"/>
</dbReference>
<dbReference type="AlphaFoldDB" id="A0A2W1NWQ0"/>